<reference evidence="1 2" key="1">
    <citation type="submission" date="2015-01" db="EMBL/GenBank/DDBJ databases">
        <title>Evolution of Trichinella species and genotypes.</title>
        <authorList>
            <person name="Korhonen P.K."/>
            <person name="Edoardo P."/>
            <person name="Giuseppe L.R."/>
            <person name="Gasser R.B."/>
        </authorList>
    </citation>
    <scope>NUCLEOTIDE SEQUENCE [LARGE SCALE GENOMIC DNA]</scope>
    <source>
        <strain evidence="1">ISS470</strain>
    </source>
</reference>
<evidence type="ECO:0000313" key="1">
    <source>
        <dbReference type="EMBL" id="KRY83906.1"/>
    </source>
</evidence>
<evidence type="ECO:0000313" key="2">
    <source>
        <dbReference type="Proteomes" id="UP000054995"/>
    </source>
</evidence>
<dbReference type="OrthoDB" id="5918856at2759"/>
<sequence>MRFYELLKLLITEQGVMEMLISCLVSPDPAAVREGRAYNLKCTNMEDKHWVCRRMTAFLTMKSHIKWRRKILSCDRQRGGIEDYSSNIPLIRSASADLETASQFPTYKSVEMAMYRKRAQKFPRLPPTRQQLEIPPQWEMTKSGRRFVLYNNPQTVICDFETALIPALQGTFPGFYIQGCYFHFFQAVLRKVTDLGTRTSYIHEAATKKKVKMLLAMCRVQRKLRLLVFITVVGATRLRPDCQTKLTPRVSYEKGYSPLRSRTNGSVSLLET</sequence>
<name>A0A0V1FDF6_TRIPS</name>
<keyword evidence="2" id="KW-1185">Reference proteome</keyword>
<dbReference type="Proteomes" id="UP000054995">
    <property type="component" value="Unassembled WGS sequence"/>
</dbReference>
<gene>
    <name evidence="1" type="ORF">T4D_7666</name>
</gene>
<evidence type="ECO:0008006" key="3">
    <source>
        <dbReference type="Google" id="ProtNLM"/>
    </source>
</evidence>
<dbReference type="EMBL" id="JYDT01000127">
    <property type="protein sequence ID" value="KRY83906.1"/>
    <property type="molecule type" value="Genomic_DNA"/>
</dbReference>
<comment type="caution">
    <text evidence="1">The sequence shown here is derived from an EMBL/GenBank/DDBJ whole genome shotgun (WGS) entry which is preliminary data.</text>
</comment>
<protein>
    <recommendedName>
        <fullName evidence="3">MULE transposase domain-containing protein</fullName>
    </recommendedName>
</protein>
<accession>A0A0V1FDF6</accession>
<dbReference type="AlphaFoldDB" id="A0A0V1FDF6"/>
<proteinExistence type="predicted"/>
<organism evidence="1 2">
    <name type="scientific">Trichinella pseudospiralis</name>
    <name type="common">Parasitic roundworm</name>
    <dbReference type="NCBI Taxonomy" id="6337"/>
    <lineage>
        <taxon>Eukaryota</taxon>
        <taxon>Metazoa</taxon>
        <taxon>Ecdysozoa</taxon>
        <taxon>Nematoda</taxon>
        <taxon>Enoplea</taxon>
        <taxon>Dorylaimia</taxon>
        <taxon>Trichinellida</taxon>
        <taxon>Trichinellidae</taxon>
        <taxon>Trichinella</taxon>
    </lineage>
</organism>